<evidence type="ECO:0000256" key="9">
    <source>
        <dbReference type="ARBA" id="ARBA00022958"/>
    </source>
</evidence>
<dbReference type="Pfam" id="PF02780">
    <property type="entry name" value="Transketolase_C"/>
    <property type="match status" value="1"/>
</dbReference>
<dbReference type="CDD" id="cd07036">
    <property type="entry name" value="TPP_PYR_E1-PDHc-beta_like"/>
    <property type="match status" value="1"/>
</dbReference>
<gene>
    <name evidence="16" type="ORF">MKW98_019470</name>
</gene>
<comment type="cofactor">
    <cofactor evidence="1">
        <name>thiamine diphosphate</name>
        <dbReference type="ChEBI" id="CHEBI:58937"/>
    </cofactor>
</comment>
<evidence type="ECO:0000313" key="17">
    <source>
        <dbReference type="Proteomes" id="UP001202328"/>
    </source>
</evidence>
<comment type="subunit">
    <text evidence="3">Tetramer of 2 alpha and 2 beta subunits.</text>
</comment>
<evidence type="ECO:0000256" key="11">
    <source>
        <dbReference type="ARBA" id="ARBA00023052"/>
    </source>
</evidence>
<dbReference type="PANTHER" id="PTHR43257">
    <property type="entry name" value="PYRUVATE DEHYDROGENASE E1 COMPONENT BETA SUBUNIT"/>
    <property type="match status" value="1"/>
</dbReference>
<organism evidence="16 17">
    <name type="scientific">Papaver atlanticum</name>
    <dbReference type="NCBI Taxonomy" id="357466"/>
    <lineage>
        <taxon>Eukaryota</taxon>
        <taxon>Viridiplantae</taxon>
        <taxon>Streptophyta</taxon>
        <taxon>Embryophyta</taxon>
        <taxon>Tracheophyta</taxon>
        <taxon>Spermatophyta</taxon>
        <taxon>Magnoliopsida</taxon>
        <taxon>Ranunculales</taxon>
        <taxon>Papaveraceae</taxon>
        <taxon>Papaveroideae</taxon>
        <taxon>Papaver</taxon>
    </lineage>
</organism>
<feature type="domain" description="Transketolase-like pyrimidine-binding" evidence="15">
    <location>
        <begin position="608"/>
        <end position="783"/>
    </location>
</feature>
<dbReference type="FunFam" id="3.40.50.920:FF:000006">
    <property type="entry name" value="Pyruvate dehydrogenase E1 component subunit beta"/>
    <property type="match status" value="1"/>
</dbReference>
<keyword evidence="12" id="KW-0670">Pyruvate</keyword>
<comment type="function">
    <text evidence="13">The pyruvate dehydrogenase complex catalyzes the overall conversion of pyruvate to acetyl-CoA and CO(2). It contains multiple copies of three enzymatic components: pyruvate dehydrogenase (E1), dihydrolipoamide acetyltransferase (E2) and lipoamide dehydrogenase (E3).</text>
</comment>
<dbReference type="InterPro" id="IPR033248">
    <property type="entry name" value="Transketolase_C"/>
</dbReference>
<dbReference type="PANTHER" id="PTHR43257:SF2">
    <property type="entry name" value="PYRUVATE DEHYDROGENASE E1 COMPONENT SUBUNIT BETA"/>
    <property type="match status" value="1"/>
</dbReference>
<dbReference type="Gene3D" id="3.40.50.970">
    <property type="match status" value="1"/>
</dbReference>
<evidence type="ECO:0000256" key="3">
    <source>
        <dbReference type="ARBA" id="ARBA00011130"/>
    </source>
</evidence>
<protein>
    <recommendedName>
        <fullName evidence="4">pyruvate dehydrogenase (acetyl-transferring)</fullName>
        <ecNumber evidence="4">1.2.4.1</ecNumber>
    </recommendedName>
</protein>
<evidence type="ECO:0000256" key="10">
    <source>
        <dbReference type="ARBA" id="ARBA00023002"/>
    </source>
</evidence>
<dbReference type="SUPFAM" id="SSF52518">
    <property type="entry name" value="Thiamin diphosphate-binding fold (THDP-binding)"/>
    <property type="match status" value="1"/>
</dbReference>
<evidence type="ECO:0000256" key="13">
    <source>
        <dbReference type="ARBA" id="ARBA00025211"/>
    </source>
</evidence>
<evidence type="ECO:0000256" key="12">
    <source>
        <dbReference type="ARBA" id="ARBA00023317"/>
    </source>
</evidence>
<keyword evidence="7" id="KW-0479">Metal-binding</keyword>
<dbReference type="Proteomes" id="UP001202328">
    <property type="component" value="Unassembled WGS sequence"/>
</dbReference>
<dbReference type="GO" id="GO:0009507">
    <property type="term" value="C:chloroplast"/>
    <property type="evidence" value="ECO:0007669"/>
    <property type="project" value="UniProtKB-SubCell"/>
</dbReference>
<evidence type="ECO:0000256" key="4">
    <source>
        <dbReference type="ARBA" id="ARBA00012281"/>
    </source>
</evidence>
<keyword evidence="10" id="KW-0560">Oxidoreductase</keyword>
<dbReference type="GO" id="GO:0046872">
    <property type="term" value="F:metal ion binding"/>
    <property type="evidence" value="ECO:0007669"/>
    <property type="project" value="UniProtKB-KW"/>
</dbReference>
<dbReference type="NCBIfam" id="NF006667">
    <property type="entry name" value="PRK09212.1"/>
    <property type="match status" value="1"/>
</dbReference>
<dbReference type="GO" id="GO:0004739">
    <property type="term" value="F:pyruvate dehydrogenase (acetyl-transferring) activity"/>
    <property type="evidence" value="ECO:0007669"/>
    <property type="project" value="UniProtKB-EC"/>
</dbReference>
<keyword evidence="9" id="KW-0630">Potassium</keyword>
<name>A0AAD4XBE6_9MAGN</name>
<keyword evidence="11" id="KW-0786">Thiamine pyrophosphate</keyword>
<dbReference type="Pfam" id="PF02779">
    <property type="entry name" value="Transket_pyr"/>
    <property type="match status" value="1"/>
</dbReference>
<dbReference type="InterPro" id="IPR005475">
    <property type="entry name" value="Transketolase-like_Pyr-bd"/>
</dbReference>
<proteinExistence type="predicted"/>
<evidence type="ECO:0000256" key="14">
    <source>
        <dbReference type="ARBA" id="ARBA00051231"/>
    </source>
</evidence>
<evidence type="ECO:0000256" key="6">
    <source>
        <dbReference type="ARBA" id="ARBA00022640"/>
    </source>
</evidence>
<evidence type="ECO:0000256" key="8">
    <source>
        <dbReference type="ARBA" id="ARBA00022946"/>
    </source>
</evidence>
<dbReference type="FunFam" id="3.40.50.970:FF:000001">
    <property type="entry name" value="Pyruvate dehydrogenase E1 beta subunit"/>
    <property type="match status" value="1"/>
</dbReference>
<evidence type="ECO:0000256" key="1">
    <source>
        <dbReference type="ARBA" id="ARBA00001964"/>
    </source>
</evidence>
<evidence type="ECO:0000256" key="5">
    <source>
        <dbReference type="ARBA" id="ARBA00022528"/>
    </source>
</evidence>
<dbReference type="EC" id="1.2.4.1" evidence="4"/>
<comment type="caution">
    <text evidence="16">The sequence shown here is derived from an EMBL/GenBank/DDBJ whole genome shotgun (WGS) entry which is preliminary data.</text>
</comment>
<keyword evidence="5" id="KW-0150">Chloroplast</keyword>
<evidence type="ECO:0000313" key="16">
    <source>
        <dbReference type="EMBL" id="KAI3874897.1"/>
    </source>
</evidence>
<reference evidence="16" key="1">
    <citation type="submission" date="2022-04" db="EMBL/GenBank/DDBJ databases">
        <title>A functionally conserved STORR gene fusion in Papaver species that diverged 16.8 million years ago.</title>
        <authorList>
            <person name="Catania T."/>
        </authorList>
    </citation>
    <scope>NUCLEOTIDE SEQUENCE</scope>
    <source>
        <strain evidence="16">S-188037</strain>
    </source>
</reference>
<evidence type="ECO:0000256" key="2">
    <source>
        <dbReference type="ARBA" id="ARBA00004229"/>
    </source>
</evidence>
<keyword evidence="8" id="KW-0809">Transit peptide</keyword>
<evidence type="ECO:0000259" key="15">
    <source>
        <dbReference type="SMART" id="SM00861"/>
    </source>
</evidence>
<dbReference type="SMART" id="SM00861">
    <property type="entry name" value="Transket_pyr"/>
    <property type="match status" value="1"/>
</dbReference>
<dbReference type="InterPro" id="IPR029061">
    <property type="entry name" value="THDP-binding"/>
</dbReference>
<sequence length="928" mass="104173">MPTQESVAVNHVHEEQVLPTQESVADNHVDDQVNLPNVNTDECHPDNRPEIFEEKEPQERYNYEDWVSMCARDFNVGGYYEQQSAPVNANSDEEVPRYEVTQDEETKWQEDFEMINEDVPEVEPGEISTGMDFGSMQAYKDHLREYAVKLPKKEDMTVTVRECNMEHTCKNLNEDYSRKCNAKFVAKYLLKTMDVGSPVDKAADIAKKIIRPQLQTDIPKWVANNARKLVLAERNGSFESSYTKVPQLLIAATSLNPNSIGHFSWSKDGKDNRFESVIVAYNAQIKGFLNGYMPVLTFISDRMKGILESVKRLFPLANHRYCLRHLYKNFLTKGFRNPRLTHLLWHAAKAYKYKHWETNINIIHPHRLRDKGRPCVKRKMSWVEKNKPRKRVTKCSVCKGLDHNILTCQGPPVGYNPKKKVVRMECSVNGDEFCNTVAPTKKLRKDLSAPTTATTSASKKSADIPPLSKGTILFFSWLLKKGNRNWGFRVQSHCCCLYYKLHNQKDISICFNFSEKKMATLLQGIGAAAALSSTSLDSKRFEVSSLKSLPIQTGRKGRVFAIRSDSRDITLGSSNNKARSSPKLVANAVATKNEGSTASTTSKPGHELLLFEALREGLEEEMDRDPTVCVVGEDVGHYGGSYKVTKGLATKFGDLRVLDTPIAENSFTGMAIGAAMTGLRPVIEGMNMGFLLLAFNQISNNCGMLHYTSGGQFKIPVVIRGPGGVGRQLGAEHSQRLESYFQSIPGIQMVACSTPYNAKGLMKAAIRSENPVILFEHVLLYNLKERIPDEEYICSLEEAEMVRPGEHITILTYSRMRYHVMQAAKTLVNKGYDPEVIDIRSLKPFDLHTIGNSIKKTHRVLIVEECMRTGGIGASLTAAINENFHDYLDAPVICLSSQDVPTPYAGTLEEFTIVQPAQIVAAVEKLCQ</sequence>
<dbReference type="InterPro" id="IPR009014">
    <property type="entry name" value="Transketo_C/PFOR_II"/>
</dbReference>
<evidence type="ECO:0000256" key="7">
    <source>
        <dbReference type="ARBA" id="ARBA00022723"/>
    </source>
</evidence>
<dbReference type="EMBL" id="JAJJMB010012638">
    <property type="protein sequence ID" value="KAI3874897.1"/>
    <property type="molecule type" value="Genomic_DNA"/>
</dbReference>
<keyword evidence="6" id="KW-0934">Plastid</keyword>
<dbReference type="Gene3D" id="3.40.50.920">
    <property type="match status" value="1"/>
</dbReference>
<dbReference type="AlphaFoldDB" id="A0AAD4XBE6"/>
<accession>A0AAD4XBE6</accession>
<comment type="subcellular location">
    <subcellularLocation>
        <location evidence="2">Plastid</location>
        <location evidence="2">Chloroplast</location>
    </subcellularLocation>
</comment>
<keyword evidence="17" id="KW-1185">Reference proteome</keyword>
<dbReference type="SUPFAM" id="SSF52922">
    <property type="entry name" value="TK C-terminal domain-like"/>
    <property type="match status" value="1"/>
</dbReference>
<comment type="catalytic activity">
    <reaction evidence="14">
        <text>N(6)-[(R)-lipoyl]-L-lysyl-[protein] + pyruvate + H(+) = N(6)-[(R)-S(8)-acetyldihydrolipoyl]-L-lysyl-[protein] + CO2</text>
        <dbReference type="Rhea" id="RHEA:19189"/>
        <dbReference type="Rhea" id="RHEA-COMP:10474"/>
        <dbReference type="Rhea" id="RHEA-COMP:10478"/>
        <dbReference type="ChEBI" id="CHEBI:15361"/>
        <dbReference type="ChEBI" id="CHEBI:15378"/>
        <dbReference type="ChEBI" id="CHEBI:16526"/>
        <dbReference type="ChEBI" id="CHEBI:83099"/>
        <dbReference type="ChEBI" id="CHEBI:83111"/>
        <dbReference type="EC" id="1.2.4.1"/>
    </reaction>
</comment>